<protein>
    <recommendedName>
        <fullName evidence="2">Hyaluronan/mRNA-binding protein domain-containing protein</fullName>
    </recommendedName>
</protein>
<evidence type="ECO:0000259" key="2">
    <source>
        <dbReference type="Pfam" id="PF04774"/>
    </source>
</evidence>
<evidence type="ECO:0000313" key="4">
    <source>
        <dbReference type="Proteomes" id="UP000807342"/>
    </source>
</evidence>
<reference evidence="3" key="1">
    <citation type="submission" date="2020-11" db="EMBL/GenBank/DDBJ databases">
        <authorList>
            <consortium name="DOE Joint Genome Institute"/>
            <person name="Ahrendt S."/>
            <person name="Riley R."/>
            <person name="Andreopoulos W."/>
            <person name="Labutti K."/>
            <person name="Pangilinan J."/>
            <person name="Ruiz-Duenas F.J."/>
            <person name="Barrasa J.M."/>
            <person name="Sanchez-Garcia M."/>
            <person name="Camarero S."/>
            <person name="Miyauchi S."/>
            <person name="Serrano A."/>
            <person name="Linde D."/>
            <person name="Babiker R."/>
            <person name="Drula E."/>
            <person name="Ayuso-Fernandez I."/>
            <person name="Pacheco R."/>
            <person name="Padilla G."/>
            <person name="Ferreira P."/>
            <person name="Barriuso J."/>
            <person name="Kellner H."/>
            <person name="Castanera R."/>
            <person name="Alfaro M."/>
            <person name="Ramirez L."/>
            <person name="Pisabarro A.G."/>
            <person name="Kuo A."/>
            <person name="Tritt A."/>
            <person name="Lipzen A."/>
            <person name="He G."/>
            <person name="Yan M."/>
            <person name="Ng V."/>
            <person name="Cullen D."/>
            <person name="Martin F."/>
            <person name="Rosso M.-N."/>
            <person name="Henrissat B."/>
            <person name="Hibbett D."/>
            <person name="Martinez A.T."/>
            <person name="Grigoriev I.V."/>
        </authorList>
    </citation>
    <scope>NUCLEOTIDE SEQUENCE</scope>
    <source>
        <strain evidence="3">MF-IS2</strain>
    </source>
</reference>
<organism evidence="3 4">
    <name type="scientific">Macrolepiota fuliginosa MF-IS2</name>
    <dbReference type="NCBI Taxonomy" id="1400762"/>
    <lineage>
        <taxon>Eukaryota</taxon>
        <taxon>Fungi</taxon>
        <taxon>Dikarya</taxon>
        <taxon>Basidiomycota</taxon>
        <taxon>Agaricomycotina</taxon>
        <taxon>Agaricomycetes</taxon>
        <taxon>Agaricomycetidae</taxon>
        <taxon>Agaricales</taxon>
        <taxon>Agaricineae</taxon>
        <taxon>Agaricaceae</taxon>
        <taxon>Macrolepiota</taxon>
    </lineage>
</organism>
<feature type="compositionally biased region" description="Basic and acidic residues" evidence="1">
    <location>
        <begin position="63"/>
        <end position="76"/>
    </location>
</feature>
<evidence type="ECO:0000256" key="1">
    <source>
        <dbReference type="SAM" id="MobiDB-lite"/>
    </source>
</evidence>
<feature type="region of interest" description="Disordered" evidence="1">
    <location>
        <begin position="1"/>
        <end position="46"/>
    </location>
</feature>
<dbReference type="Pfam" id="PF04774">
    <property type="entry name" value="HABP4_PAI-RBP1"/>
    <property type="match status" value="1"/>
</dbReference>
<comment type="caution">
    <text evidence="3">The sequence shown here is derived from an EMBL/GenBank/DDBJ whole genome shotgun (WGS) entry which is preliminary data.</text>
</comment>
<dbReference type="InterPro" id="IPR006861">
    <property type="entry name" value="HABP4_PAIRBP1-bd"/>
</dbReference>
<feature type="region of interest" description="Disordered" evidence="1">
    <location>
        <begin position="61"/>
        <end position="95"/>
    </location>
</feature>
<feature type="domain" description="Hyaluronan/mRNA-binding protein" evidence="2">
    <location>
        <begin position="15"/>
        <end position="100"/>
    </location>
</feature>
<feature type="compositionally biased region" description="Polar residues" evidence="1">
    <location>
        <begin position="118"/>
        <end position="129"/>
    </location>
</feature>
<accession>A0A9P5XM48</accession>
<sequence length="144" mass="15734">MTRTERAAYPRALNRDRSESRTGLDPNLRKRGAGNHNWGSLADEQRLEAGALDDENMELAEEVEGKVGVEPAERSRSGSSATSNSLTEEERERARQLRKNAFKKGDQLDLAAIARSSAAVSGSPPTADNISRRPGQVTVECEKL</sequence>
<dbReference type="AlphaFoldDB" id="A0A9P5XM48"/>
<name>A0A9P5XM48_9AGAR</name>
<gene>
    <name evidence="3" type="ORF">P691DRAFT_792830</name>
</gene>
<dbReference type="OrthoDB" id="2562681at2759"/>
<feature type="region of interest" description="Disordered" evidence="1">
    <location>
        <begin position="116"/>
        <end position="144"/>
    </location>
</feature>
<feature type="compositionally biased region" description="Basic and acidic residues" evidence="1">
    <location>
        <begin position="1"/>
        <end position="22"/>
    </location>
</feature>
<keyword evidence="4" id="KW-1185">Reference proteome</keyword>
<evidence type="ECO:0000313" key="3">
    <source>
        <dbReference type="EMBL" id="KAF9453379.1"/>
    </source>
</evidence>
<dbReference type="Proteomes" id="UP000807342">
    <property type="component" value="Unassembled WGS sequence"/>
</dbReference>
<dbReference type="EMBL" id="MU151062">
    <property type="protein sequence ID" value="KAF9453379.1"/>
    <property type="molecule type" value="Genomic_DNA"/>
</dbReference>
<proteinExistence type="predicted"/>